<dbReference type="InterPro" id="IPR038488">
    <property type="entry name" value="Integrase_DNA-bd_sf"/>
</dbReference>
<dbReference type="CDD" id="cd00801">
    <property type="entry name" value="INT_P4_C"/>
    <property type="match status" value="1"/>
</dbReference>
<evidence type="ECO:0000256" key="4">
    <source>
        <dbReference type="ARBA" id="ARBA00023172"/>
    </source>
</evidence>
<dbReference type="InterPro" id="IPR011010">
    <property type="entry name" value="DNA_brk_join_enz"/>
</dbReference>
<dbReference type="InterPro" id="IPR053876">
    <property type="entry name" value="Phage_int_M"/>
</dbReference>
<dbReference type="Gene3D" id="1.10.443.10">
    <property type="entry name" value="Intergrase catalytic core"/>
    <property type="match status" value="1"/>
</dbReference>
<dbReference type="RefSeq" id="WP_074917868.1">
    <property type="nucleotide sequence ID" value="NZ_FOXK01000010.1"/>
</dbReference>
<dbReference type="Proteomes" id="UP000182025">
    <property type="component" value="Unassembled WGS sequence"/>
</dbReference>
<keyword evidence="9" id="KW-1185">Reference proteome</keyword>
<reference evidence="9" key="1">
    <citation type="submission" date="2016-10" db="EMBL/GenBank/DDBJ databases">
        <authorList>
            <person name="Varghese N."/>
            <person name="Submissions S."/>
        </authorList>
    </citation>
    <scope>NUCLEOTIDE SEQUENCE [LARGE SCALE GENOMIC DNA]</scope>
    <source>
        <strain evidence="9">JCM 15604</strain>
    </source>
</reference>
<dbReference type="InterPro" id="IPR010998">
    <property type="entry name" value="Integrase_recombinase_N"/>
</dbReference>
<dbReference type="PROSITE" id="PS51898">
    <property type="entry name" value="TYR_RECOMBINASE"/>
    <property type="match status" value="1"/>
</dbReference>
<feature type="domain" description="Core-binding (CB)" evidence="7">
    <location>
        <begin position="102"/>
        <end position="183"/>
    </location>
</feature>
<dbReference type="Pfam" id="PF22022">
    <property type="entry name" value="Phage_int_M"/>
    <property type="match status" value="1"/>
</dbReference>
<evidence type="ECO:0000256" key="1">
    <source>
        <dbReference type="ARBA" id="ARBA00008857"/>
    </source>
</evidence>
<evidence type="ECO:0000313" key="8">
    <source>
        <dbReference type="EMBL" id="SFQ28946.1"/>
    </source>
</evidence>
<dbReference type="Pfam" id="PF13356">
    <property type="entry name" value="Arm-DNA-bind_3"/>
    <property type="match status" value="1"/>
</dbReference>
<dbReference type="Gene3D" id="3.30.160.390">
    <property type="entry name" value="Integrase, DNA-binding domain"/>
    <property type="match status" value="1"/>
</dbReference>
<dbReference type="Gene3D" id="1.10.150.130">
    <property type="match status" value="1"/>
</dbReference>
<evidence type="ECO:0000313" key="9">
    <source>
        <dbReference type="Proteomes" id="UP000182025"/>
    </source>
</evidence>
<proteinExistence type="inferred from homology"/>
<feature type="domain" description="Tyr recombinase" evidence="6">
    <location>
        <begin position="207"/>
        <end position="384"/>
    </location>
</feature>
<gene>
    <name evidence="8" type="ORF">SAMN05216177_110110</name>
</gene>
<comment type="similarity">
    <text evidence="1">Belongs to the 'phage' integrase family.</text>
</comment>
<dbReference type="GO" id="GO:0006310">
    <property type="term" value="P:DNA recombination"/>
    <property type="evidence" value="ECO:0007669"/>
    <property type="project" value="UniProtKB-KW"/>
</dbReference>
<name>A0A1I5XAR4_9GAMM</name>
<sequence>MPRKATPLTDTAIKVAKPRDKAYKLTDGQGLYLEVMPNGSKLWRLKYRYAGKEKRLAVGAYPAVPLQQARRRRDEARQQLAEGIDPGELKKADKLALQAEVLTFEALAREWHRYRTPRWAPSTAAKALAYLESDLLPALGRKPFDAVTRPDLVELIRKIESRGAHNVAKKTRQWLNQIFRYGLAKGVIEHNPATDLDVIAAQPPATKHHPHVSFAELPELLNKVDAAGIHALTRGAIQLLALTAVRPGELRAAPWAEFDLEAATWTIPKERMKARRPHIVPLPRQAVAILRQLQQVTGKYPLVFAGRHDTSRPMSENTVNLALQAIGYKDRQTGHGFRHLLSTELNGRGYNRDWIERQLAHGDQDEIRDTYNHASYLEQRREMMQAWADSIDALRSGGNVVSIKRKV</sequence>
<dbReference type="GO" id="GO:0015074">
    <property type="term" value="P:DNA integration"/>
    <property type="evidence" value="ECO:0007669"/>
    <property type="project" value="UniProtKB-KW"/>
</dbReference>
<dbReference type="SUPFAM" id="SSF56349">
    <property type="entry name" value="DNA breaking-rejoining enzymes"/>
    <property type="match status" value="1"/>
</dbReference>
<keyword evidence="2" id="KW-0229">DNA integration</keyword>
<dbReference type="InterPro" id="IPR013762">
    <property type="entry name" value="Integrase-like_cat_sf"/>
</dbReference>
<evidence type="ECO:0000259" key="7">
    <source>
        <dbReference type="PROSITE" id="PS51900"/>
    </source>
</evidence>
<dbReference type="InterPro" id="IPR044068">
    <property type="entry name" value="CB"/>
</dbReference>
<dbReference type="PANTHER" id="PTHR30629:SF2">
    <property type="entry name" value="PROPHAGE INTEGRASE INTS-RELATED"/>
    <property type="match status" value="1"/>
</dbReference>
<protein>
    <submittedName>
        <fullName evidence="8">Integrase</fullName>
    </submittedName>
</protein>
<evidence type="ECO:0000256" key="2">
    <source>
        <dbReference type="ARBA" id="ARBA00022908"/>
    </source>
</evidence>
<organism evidence="8 9">
    <name type="scientific">Ectopseudomonas toyotomiensis</name>
    <dbReference type="NCBI Taxonomy" id="554344"/>
    <lineage>
        <taxon>Bacteria</taxon>
        <taxon>Pseudomonadati</taxon>
        <taxon>Pseudomonadota</taxon>
        <taxon>Gammaproteobacteria</taxon>
        <taxon>Pseudomonadales</taxon>
        <taxon>Pseudomonadaceae</taxon>
        <taxon>Ectopseudomonas</taxon>
    </lineage>
</organism>
<dbReference type="PANTHER" id="PTHR30629">
    <property type="entry name" value="PROPHAGE INTEGRASE"/>
    <property type="match status" value="1"/>
</dbReference>
<dbReference type="InterPro" id="IPR025166">
    <property type="entry name" value="Integrase_DNA_bind_dom"/>
</dbReference>
<keyword evidence="4" id="KW-0233">DNA recombination</keyword>
<evidence type="ECO:0000259" key="6">
    <source>
        <dbReference type="PROSITE" id="PS51898"/>
    </source>
</evidence>
<dbReference type="PROSITE" id="PS51900">
    <property type="entry name" value="CB"/>
    <property type="match status" value="1"/>
</dbReference>
<dbReference type="GO" id="GO:0003677">
    <property type="term" value="F:DNA binding"/>
    <property type="evidence" value="ECO:0007669"/>
    <property type="project" value="UniProtKB-UniRule"/>
</dbReference>
<dbReference type="EMBL" id="FOXK01000010">
    <property type="protein sequence ID" value="SFQ28946.1"/>
    <property type="molecule type" value="Genomic_DNA"/>
</dbReference>
<evidence type="ECO:0000256" key="5">
    <source>
        <dbReference type="PROSITE-ProRule" id="PRU01248"/>
    </source>
</evidence>
<evidence type="ECO:0000256" key="3">
    <source>
        <dbReference type="ARBA" id="ARBA00023125"/>
    </source>
</evidence>
<dbReference type="AlphaFoldDB" id="A0A1I5XAR4"/>
<dbReference type="InterPro" id="IPR050808">
    <property type="entry name" value="Phage_Integrase"/>
</dbReference>
<dbReference type="OrthoDB" id="9795573at2"/>
<accession>A0A1I5XAR4</accession>
<dbReference type="Pfam" id="PF00589">
    <property type="entry name" value="Phage_integrase"/>
    <property type="match status" value="1"/>
</dbReference>
<keyword evidence="3 5" id="KW-0238">DNA-binding</keyword>
<dbReference type="InterPro" id="IPR002104">
    <property type="entry name" value="Integrase_catalytic"/>
</dbReference>